<organism evidence="2 3">
    <name type="scientific">Bacillus timonensis</name>
    <dbReference type="NCBI Taxonomy" id="1033734"/>
    <lineage>
        <taxon>Bacteria</taxon>
        <taxon>Bacillati</taxon>
        <taxon>Bacillota</taxon>
        <taxon>Bacilli</taxon>
        <taxon>Bacillales</taxon>
        <taxon>Bacillaceae</taxon>
        <taxon>Bacillus</taxon>
    </lineage>
</organism>
<protein>
    <submittedName>
        <fullName evidence="2">ABC transporter permease</fullName>
    </submittedName>
</protein>
<keyword evidence="3" id="KW-1185">Reference proteome</keyword>
<dbReference type="Proteomes" id="UP000306477">
    <property type="component" value="Unassembled WGS sequence"/>
</dbReference>
<keyword evidence="1" id="KW-1133">Transmembrane helix</keyword>
<accession>A0A4S3PND6</accession>
<dbReference type="InterPro" id="IPR010288">
    <property type="entry name" value="EcsB_ABC"/>
</dbReference>
<gene>
    <name evidence="2" type="ORF">E1I69_16285</name>
</gene>
<dbReference type="AlphaFoldDB" id="A0A4S3PND6"/>
<feature type="transmembrane region" description="Helical" evidence="1">
    <location>
        <begin position="190"/>
        <end position="207"/>
    </location>
</feature>
<name>A0A4S3PND6_9BACI</name>
<feature type="transmembrane region" description="Helical" evidence="1">
    <location>
        <begin position="350"/>
        <end position="373"/>
    </location>
</feature>
<dbReference type="PIRSF" id="PIRSF037259">
    <property type="entry name" value="EcsB_ABC"/>
    <property type="match status" value="1"/>
</dbReference>
<keyword evidence="1" id="KW-0472">Membrane</keyword>
<evidence type="ECO:0000313" key="2">
    <source>
        <dbReference type="EMBL" id="THE11070.1"/>
    </source>
</evidence>
<feature type="transmembrane region" description="Helical" evidence="1">
    <location>
        <begin position="284"/>
        <end position="303"/>
    </location>
</feature>
<feature type="transmembrane region" description="Helical" evidence="1">
    <location>
        <begin position="57"/>
        <end position="74"/>
    </location>
</feature>
<evidence type="ECO:0000256" key="1">
    <source>
        <dbReference type="SAM" id="Phobius"/>
    </source>
</evidence>
<feature type="transmembrane region" description="Helical" evidence="1">
    <location>
        <begin position="379"/>
        <end position="397"/>
    </location>
</feature>
<keyword evidence="1" id="KW-0812">Transmembrane</keyword>
<dbReference type="GO" id="GO:0016020">
    <property type="term" value="C:membrane"/>
    <property type="evidence" value="ECO:0007669"/>
    <property type="project" value="InterPro"/>
</dbReference>
<evidence type="ECO:0000313" key="3">
    <source>
        <dbReference type="Proteomes" id="UP000306477"/>
    </source>
</evidence>
<dbReference type="OrthoDB" id="2447941at2"/>
<proteinExistence type="predicted"/>
<comment type="caution">
    <text evidence="2">The sequence shown here is derived from an EMBL/GenBank/DDBJ whole genome shotgun (WGS) entry which is preliminary data.</text>
</comment>
<dbReference type="RefSeq" id="WP_136380628.1">
    <property type="nucleotide sequence ID" value="NZ_SLUB01000034.1"/>
</dbReference>
<dbReference type="Pfam" id="PF05975">
    <property type="entry name" value="EcsB"/>
    <property type="match status" value="1"/>
</dbReference>
<feature type="transmembrane region" description="Helical" evidence="1">
    <location>
        <begin position="132"/>
        <end position="152"/>
    </location>
</feature>
<reference evidence="2 3" key="1">
    <citation type="journal article" date="2019" name="Indoor Air">
        <title>Impacts of indoor surface finishes on bacterial viability.</title>
        <authorList>
            <person name="Hu J."/>
            <person name="Maamar S.B."/>
            <person name="Glawe A.J."/>
            <person name="Gottel N."/>
            <person name="Gilbert J.A."/>
            <person name="Hartmann E.M."/>
        </authorList>
    </citation>
    <scope>NUCLEOTIDE SEQUENCE [LARGE SCALE GENOMIC DNA]</scope>
    <source>
        <strain evidence="2 3">AF060A6</strain>
    </source>
</reference>
<feature type="transmembrane region" description="Helical" evidence="1">
    <location>
        <begin position="102"/>
        <end position="126"/>
    </location>
</feature>
<dbReference type="EMBL" id="SLUB01000034">
    <property type="protein sequence ID" value="THE11070.1"/>
    <property type="molecule type" value="Genomic_DNA"/>
</dbReference>
<feature type="transmembrane region" description="Helical" evidence="1">
    <location>
        <begin position="309"/>
        <end position="329"/>
    </location>
</feature>
<sequence length="409" mass="48061">MIDINELWSKRQTQHFKEISRYLRYMLNDHLLIALLFLGGGGAYYYNYWLQDVPKDFPYAIIIAFILGFILTNSRIQTLVKEPDLVFLLPIEKKLTPYFQKAFWYSLFSQIYLLLIVFAVAAPLYLAVTDKTFSSLAGIFVIVLLCKAWNLLMTWFTQYYTESSTYYTDIVIRVILNIVLMYLLFSGASILVIGSVVVIMVGLLLYFHKSVENKGLKWNTLIELESKRMLSFYRIANLFTDVPKLKERVKKRPWLNWVTASISYSKKNTFRYLYTRTFLRTSDYLGMYVRLTIIGGLIIYFVPFQYGKAFVMILFLYLTGYQLITLWRHHSLKIWVRLYPVSEAAKMTSYLQLLFQLLVVQSIIFTILLFLTAEITTSLTFLVIGIVFVYLFVFVYTKGKVHKLDRMYG</sequence>
<feature type="transmembrane region" description="Helical" evidence="1">
    <location>
        <begin position="25"/>
        <end position="45"/>
    </location>
</feature>
<dbReference type="STRING" id="1033734.GCA_000285535_01399"/>